<proteinExistence type="predicted"/>
<evidence type="ECO:0000256" key="1">
    <source>
        <dbReference type="ARBA" id="ARBA00004651"/>
    </source>
</evidence>
<keyword evidence="3 6" id="KW-0812">Transmembrane</keyword>
<evidence type="ECO:0000256" key="6">
    <source>
        <dbReference type="SAM" id="Phobius"/>
    </source>
</evidence>
<keyword evidence="5 6" id="KW-0472">Membrane</keyword>
<reference evidence="8 9" key="1">
    <citation type="submission" date="2023-10" db="EMBL/GenBank/DDBJ databases">
        <title>Virgibacillus soli CC-YMP-6 genome.</title>
        <authorList>
            <person name="Miliotis G."/>
            <person name="Sengupta P."/>
            <person name="Hameed A."/>
            <person name="Chuvochina M."/>
            <person name="Mcdonagh F."/>
            <person name="Simpson A.C."/>
            <person name="Singh N.K."/>
            <person name="Rekha P.D."/>
            <person name="Raman K."/>
            <person name="Hugenholtz P."/>
            <person name="Venkateswaran K."/>
        </authorList>
    </citation>
    <scope>NUCLEOTIDE SEQUENCE [LARGE SCALE GENOMIC DNA]</scope>
    <source>
        <strain evidence="8 9">CC-YMP-6</strain>
    </source>
</reference>
<comment type="caution">
    <text evidence="8">The sequence shown here is derived from an EMBL/GenBank/DDBJ whole genome shotgun (WGS) entry which is preliminary data.</text>
</comment>
<feature type="transmembrane region" description="Helical" evidence="6">
    <location>
        <begin position="483"/>
        <end position="508"/>
    </location>
</feature>
<feature type="transmembrane region" description="Helical" evidence="6">
    <location>
        <begin position="301"/>
        <end position="321"/>
    </location>
</feature>
<keyword evidence="2" id="KW-1003">Cell membrane</keyword>
<feature type="transmembrane region" description="Helical" evidence="6">
    <location>
        <begin position="379"/>
        <end position="398"/>
    </location>
</feature>
<feature type="transmembrane region" description="Helical" evidence="6">
    <location>
        <begin position="68"/>
        <end position="88"/>
    </location>
</feature>
<protein>
    <submittedName>
        <fullName evidence="8">Na+/H+ antiporter NhaC family protein</fullName>
    </submittedName>
</protein>
<feature type="transmembrane region" description="Helical" evidence="6">
    <location>
        <begin position="203"/>
        <end position="220"/>
    </location>
</feature>
<dbReference type="EMBL" id="JAWDIQ010000001">
    <property type="protein sequence ID" value="MDY0407519.1"/>
    <property type="molecule type" value="Genomic_DNA"/>
</dbReference>
<keyword evidence="9" id="KW-1185">Reference proteome</keyword>
<dbReference type="InterPro" id="IPR018461">
    <property type="entry name" value="Na/H_Antiport_NhaC-like_C"/>
</dbReference>
<feature type="transmembrane region" description="Helical" evidence="6">
    <location>
        <begin position="342"/>
        <end position="359"/>
    </location>
</feature>
<dbReference type="PANTHER" id="PTHR43478">
    <property type="entry name" value="NA+/H+ ANTIPORTER-RELATED"/>
    <property type="match status" value="1"/>
</dbReference>
<evidence type="ECO:0000313" key="8">
    <source>
        <dbReference type="EMBL" id="MDY0407519.1"/>
    </source>
</evidence>
<feature type="domain" description="Na+/H+ antiporter NhaC-like C-terminal" evidence="7">
    <location>
        <begin position="160"/>
        <end position="487"/>
    </location>
</feature>
<accession>A0ABU5CNY5</accession>
<dbReference type="Pfam" id="PF03553">
    <property type="entry name" value="Na_H_antiporter"/>
    <property type="match status" value="1"/>
</dbReference>
<sequence length="528" mass="57336">MVQTFWSLIPPLLAIGMVLLTRRVLLSLGVGIVASALFVKSFHLTDSFSLIWSAFRSVFWEEGSVNTWNVFILLFVLMLGILTAFVGMMGGTQAFGEWMVKRVKTRAGAHLMTMFLGVIVFIDDYFNSLTVGQIAKPVTDKHRISRAKLAYIVDSTSAPVCVVAPISSWGAYIIGLIGFVLTTHAVTDITAFMAFIYMIPMNFYVWAALGVVLVISLRQVDFGSMKVHEEQALRTGEVKRAVDQQTKSKHMLPTSSFGRISDLIVPIAVLFIATIGFIYWTGYTEVDGNGTLMDIFGEADVAKSLLFGGITSLVVTFILFFKQSKQSHFKMREFFSGVKEGAKSMIPAFLILIFAWTIADLIGELGTGEYLAAVVKQSNISFSLIPFVIFIIAGFIAFSTGTSWGSFALLLPIAGSIAAATDISLLLPLLSAVLAGAVFGDHCSPISDTTILSSTGTECDHIDHVTTQLPYALVSAGIAGLGYLALGLTSSVLTGLIVVLVSLIILFFSLRKKNNSHFEQEKEDTIAN</sequence>
<organism evidence="8 9">
    <name type="scientific">Paracerasibacillus soli</name>
    <dbReference type="NCBI Taxonomy" id="480284"/>
    <lineage>
        <taxon>Bacteria</taxon>
        <taxon>Bacillati</taxon>
        <taxon>Bacillota</taxon>
        <taxon>Bacilli</taxon>
        <taxon>Bacillales</taxon>
        <taxon>Bacillaceae</taxon>
        <taxon>Paracerasibacillus</taxon>
    </lineage>
</organism>
<name>A0ABU5CNY5_9BACI</name>
<evidence type="ECO:0000259" key="7">
    <source>
        <dbReference type="Pfam" id="PF03553"/>
    </source>
</evidence>
<dbReference type="RefSeq" id="WP_320378328.1">
    <property type="nucleotide sequence ID" value="NZ_JAWDIQ010000001.1"/>
</dbReference>
<evidence type="ECO:0000256" key="2">
    <source>
        <dbReference type="ARBA" id="ARBA00022475"/>
    </source>
</evidence>
<dbReference type="PANTHER" id="PTHR43478:SF1">
    <property type="entry name" value="NA+_H+ ANTIPORTER NHAC-LIKE C-TERMINAL DOMAIN-CONTAINING PROTEIN"/>
    <property type="match status" value="1"/>
</dbReference>
<feature type="transmembrane region" description="Helical" evidence="6">
    <location>
        <begin position="410"/>
        <end position="439"/>
    </location>
</feature>
<evidence type="ECO:0000256" key="5">
    <source>
        <dbReference type="ARBA" id="ARBA00023136"/>
    </source>
</evidence>
<evidence type="ECO:0000256" key="4">
    <source>
        <dbReference type="ARBA" id="ARBA00022989"/>
    </source>
</evidence>
<evidence type="ECO:0000256" key="3">
    <source>
        <dbReference type="ARBA" id="ARBA00022692"/>
    </source>
</evidence>
<comment type="subcellular location">
    <subcellularLocation>
        <location evidence="1">Cell membrane</location>
        <topology evidence="1">Multi-pass membrane protein</topology>
    </subcellularLocation>
</comment>
<dbReference type="Proteomes" id="UP001275315">
    <property type="component" value="Unassembled WGS sequence"/>
</dbReference>
<evidence type="ECO:0000313" key="9">
    <source>
        <dbReference type="Proteomes" id="UP001275315"/>
    </source>
</evidence>
<gene>
    <name evidence="8" type="ORF">RWD45_01310</name>
</gene>
<keyword evidence="4 6" id="KW-1133">Transmembrane helix</keyword>
<feature type="transmembrane region" description="Helical" evidence="6">
    <location>
        <begin position="109"/>
        <end position="129"/>
    </location>
</feature>
<feature type="transmembrane region" description="Helical" evidence="6">
    <location>
        <begin position="263"/>
        <end position="281"/>
    </location>
</feature>
<feature type="transmembrane region" description="Helical" evidence="6">
    <location>
        <begin position="12"/>
        <end position="39"/>
    </location>
</feature>